<evidence type="ECO:0000256" key="3">
    <source>
        <dbReference type="ARBA" id="ARBA00023002"/>
    </source>
</evidence>
<dbReference type="AlphaFoldDB" id="A0A917TF41"/>
<evidence type="ECO:0000256" key="2">
    <source>
        <dbReference type="ARBA" id="ARBA00022643"/>
    </source>
</evidence>
<dbReference type="Proteomes" id="UP000642070">
    <property type="component" value="Unassembled WGS sequence"/>
</dbReference>
<organism evidence="6 7">
    <name type="scientific">Dactylosporangium sucinum</name>
    <dbReference type="NCBI Taxonomy" id="1424081"/>
    <lineage>
        <taxon>Bacteria</taxon>
        <taxon>Bacillati</taxon>
        <taxon>Actinomycetota</taxon>
        <taxon>Actinomycetes</taxon>
        <taxon>Micromonosporales</taxon>
        <taxon>Micromonosporaceae</taxon>
        <taxon>Dactylosporangium</taxon>
    </lineage>
</organism>
<reference evidence="6" key="2">
    <citation type="submission" date="2020-09" db="EMBL/GenBank/DDBJ databases">
        <authorList>
            <person name="Sun Q."/>
            <person name="Ohkuma M."/>
        </authorList>
    </citation>
    <scope>NUCLEOTIDE SEQUENCE</scope>
    <source>
        <strain evidence="6">JCM 19831</strain>
    </source>
</reference>
<dbReference type="GO" id="GO:0046306">
    <property type="term" value="P:alkanesulfonate catabolic process"/>
    <property type="evidence" value="ECO:0007669"/>
    <property type="project" value="TreeGrafter"/>
</dbReference>
<keyword evidence="1" id="KW-0285">Flavoprotein</keyword>
<keyword evidence="2" id="KW-0288">FMN</keyword>
<dbReference type="PANTHER" id="PTHR42847:SF4">
    <property type="entry name" value="ALKANESULFONATE MONOOXYGENASE-RELATED"/>
    <property type="match status" value="1"/>
</dbReference>
<proteinExistence type="predicted"/>
<reference evidence="6" key="1">
    <citation type="journal article" date="2014" name="Int. J. Syst. Evol. Microbiol.">
        <title>Complete genome sequence of Corynebacterium casei LMG S-19264T (=DSM 44701T), isolated from a smear-ripened cheese.</title>
        <authorList>
            <consortium name="US DOE Joint Genome Institute (JGI-PGF)"/>
            <person name="Walter F."/>
            <person name="Albersmeier A."/>
            <person name="Kalinowski J."/>
            <person name="Ruckert C."/>
        </authorList>
    </citation>
    <scope>NUCLEOTIDE SEQUENCE</scope>
    <source>
        <strain evidence="6">JCM 19831</strain>
    </source>
</reference>
<dbReference type="InterPro" id="IPR050172">
    <property type="entry name" value="SsuD_RutA_monooxygenase"/>
</dbReference>
<protein>
    <recommendedName>
        <fullName evidence="5">Luciferase-like domain-containing protein</fullName>
    </recommendedName>
</protein>
<dbReference type="RefSeq" id="WP_190249707.1">
    <property type="nucleotide sequence ID" value="NZ_BMPI01000009.1"/>
</dbReference>
<feature type="domain" description="Luciferase-like" evidence="5">
    <location>
        <begin position="1"/>
        <end position="303"/>
    </location>
</feature>
<keyword evidence="7" id="KW-1185">Reference proteome</keyword>
<dbReference type="SUPFAM" id="SSF51679">
    <property type="entry name" value="Bacterial luciferase-like"/>
    <property type="match status" value="1"/>
</dbReference>
<evidence type="ECO:0000259" key="5">
    <source>
        <dbReference type="Pfam" id="PF00296"/>
    </source>
</evidence>
<dbReference type="PANTHER" id="PTHR42847">
    <property type="entry name" value="ALKANESULFONATE MONOOXYGENASE"/>
    <property type="match status" value="1"/>
</dbReference>
<accession>A0A917TF41</accession>
<dbReference type="Gene3D" id="3.20.20.30">
    <property type="entry name" value="Luciferase-like domain"/>
    <property type="match status" value="1"/>
</dbReference>
<evidence type="ECO:0000313" key="6">
    <source>
        <dbReference type="EMBL" id="GGM20847.1"/>
    </source>
</evidence>
<dbReference type="InterPro" id="IPR011251">
    <property type="entry name" value="Luciferase-like_dom"/>
</dbReference>
<keyword evidence="3" id="KW-0560">Oxidoreductase</keyword>
<keyword evidence="4" id="KW-0503">Monooxygenase</keyword>
<evidence type="ECO:0000256" key="4">
    <source>
        <dbReference type="ARBA" id="ARBA00023033"/>
    </source>
</evidence>
<name>A0A917TF41_9ACTN</name>
<dbReference type="EMBL" id="BMPI01000009">
    <property type="protein sequence ID" value="GGM20847.1"/>
    <property type="molecule type" value="Genomic_DNA"/>
</dbReference>
<sequence length="339" mass="37077">MRFGLAVQNDFPPDRRPADLIGPMREQVAAAADAGLSSVWMLQHYLGNMPTLQPIPTLAAIAAEAGEMAVGTNMLILPLHHPVEVAELYSTLDHISGGRAIAGFGLGYRENEFESFGIPLDERVSRYEESVAVVRGLWSGAPVDFAGRHYTLKGQRISLPPVRPGGPPIWVGAGAHRTGARRAARLGDAWIIPPHVTPERLATVLGWYRAEIAAAGTRGDRDVVVRRELVLDHDPERAMAIGARARGNLTRAYSAFNAPDATASYRQLSDAQAAEDVAAHSYIFTTPAECVRRLKDLQELGVTYVILRMQWHDLPQEQVLATLALFRNEVLPHFPRHGG</sequence>
<gene>
    <name evidence="6" type="ORF">GCM10007977_022450</name>
</gene>
<evidence type="ECO:0000313" key="7">
    <source>
        <dbReference type="Proteomes" id="UP000642070"/>
    </source>
</evidence>
<dbReference type="Pfam" id="PF00296">
    <property type="entry name" value="Bac_luciferase"/>
    <property type="match status" value="1"/>
</dbReference>
<dbReference type="GO" id="GO:0008726">
    <property type="term" value="F:alkanesulfonate monooxygenase activity"/>
    <property type="evidence" value="ECO:0007669"/>
    <property type="project" value="TreeGrafter"/>
</dbReference>
<comment type="caution">
    <text evidence="6">The sequence shown here is derived from an EMBL/GenBank/DDBJ whole genome shotgun (WGS) entry which is preliminary data.</text>
</comment>
<evidence type="ECO:0000256" key="1">
    <source>
        <dbReference type="ARBA" id="ARBA00022630"/>
    </source>
</evidence>
<dbReference type="InterPro" id="IPR036661">
    <property type="entry name" value="Luciferase-like_sf"/>
</dbReference>